<organism evidence="1 4">
    <name type="scientific">Rhizophagus irregularis</name>
    <dbReference type="NCBI Taxonomy" id="588596"/>
    <lineage>
        <taxon>Eukaryota</taxon>
        <taxon>Fungi</taxon>
        <taxon>Fungi incertae sedis</taxon>
        <taxon>Mucoromycota</taxon>
        <taxon>Glomeromycotina</taxon>
        <taxon>Glomeromycetes</taxon>
        <taxon>Glomerales</taxon>
        <taxon>Glomeraceae</taxon>
        <taxon>Rhizophagus</taxon>
    </lineage>
</organism>
<reference evidence="2 3" key="4">
    <citation type="submission" date="2017-10" db="EMBL/GenBank/DDBJ databases">
        <title>Genome analyses suggest a sexual origin of heterokaryosis in a supposedly ancient asexual fungus.</title>
        <authorList>
            <person name="Corradi N."/>
            <person name="Sedzielewska K."/>
            <person name="Noel J."/>
            <person name="Charron P."/>
            <person name="Farinelli L."/>
            <person name="Marton T."/>
            <person name="Kruger M."/>
            <person name="Pelin A."/>
            <person name="Brachmann A."/>
            <person name="Corradi N."/>
        </authorList>
    </citation>
    <scope>NUCLEOTIDE SEQUENCE [LARGE SCALE GENOMIC DNA]</scope>
    <source>
        <strain evidence="2 3">A1</strain>
    </source>
</reference>
<evidence type="ECO:0000313" key="1">
    <source>
        <dbReference type="EMBL" id="PKC08701.1"/>
    </source>
</evidence>
<accession>A0A2I1ELD1</accession>
<protein>
    <submittedName>
        <fullName evidence="1">Uncharacterized protein</fullName>
    </submittedName>
</protein>
<reference evidence="1 4" key="1">
    <citation type="submission" date="2016-04" db="EMBL/GenBank/DDBJ databases">
        <title>Genome analyses suggest a sexual origin of heterokaryosis in a supposedly ancient asexual fungus.</title>
        <authorList>
            <person name="Ropars J."/>
            <person name="Sedzielewska K."/>
            <person name="Noel J."/>
            <person name="Charron P."/>
            <person name="Farinelli L."/>
            <person name="Marton T."/>
            <person name="Kruger M."/>
            <person name="Pelin A."/>
            <person name="Brachmann A."/>
            <person name="Corradi N."/>
        </authorList>
    </citation>
    <scope>NUCLEOTIDE SEQUENCE [LARGE SCALE GENOMIC DNA]</scope>
    <source>
        <strain evidence="1 4">A5</strain>
    </source>
</reference>
<gene>
    <name evidence="2" type="ORF">RhiirA1_16214</name>
    <name evidence="1" type="ORF">RhiirA5_170990</name>
</gene>
<dbReference type="EMBL" id="LLXJ01000521">
    <property type="protein sequence ID" value="PKC08701.1"/>
    <property type="molecule type" value="Genomic_DNA"/>
</dbReference>
<dbReference type="EMBL" id="LLXH01000111">
    <property type="protein sequence ID" value="PKC72844.1"/>
    <property type="molecule type" value="Genomic_DNA"/>
</dbReference>
<comment type="caution">
    <text evidence="1">The sequence shown here is derived from an EMBL/GenBank/DDBJ whole genome shotgun (WGS) entry which is preliminary data.</text>
</comment>
<evidence type="ECO:0000313" key="4">
    <source>
        <dbReference type="Proteomes" id="UP000232722"/>
    </source>
</evidence>
<dbReference type="AlphaFoldDB" id="A0A2I1ELD1"/>
<name>A0A2I1ELD1_9GLOM</name>
<sequence length="88" mass="10973">MRVVIEKFFWDYYFIRFLFRNCITFKKKKIQYTFNSLKKASLKFSVFKKKNLFLYIFDSNFFVPWAFEHMSIKVSNTLLLRLKLQNKF</sequence>
<dbReference type="VEuPathDB" id="FungiDB:RhiirA1_16214"/>
<evidence type="ECO:0000313" key="3">
    <source>
        <dbReference type="Proteomes" id="UP000232688"/>
    </source>
</evidence>
<evidence type="ECO:0000313" key="2">
    <source>
        <dbReference type="EMBL" id="PKC72844.1"/>
    </source>
</evidence>
<proteinExistence type="predicted"/>
<dbReference type="Proteomes" id="UP000232722">
    <property type="component" value="Unassembled WGS sequence"/>
</dbReference>
<reference evidence="1 4" key="2">
    <citation type="submission" date="2017-09" db="EMBL/GenBank/DDBJ databases">
        <title>Extensive intraspecific genome diversity in a model arbuscular mycorrhizal fungus.</title>
        <authorList>
            <person name="Chen E.C."/>
            <person name="Morin E."/>
            <person name="Beaudet D."/>
            <person name="Noel J."/>
            <person name="Ndikumana S."/>
            <person name="Charron P."/>
            <person name="St-Onge C."/>
            <person name="Giorgi J."/>
            <person name="Grigoriev I.V."/>
            <person name="Roux C."/>
            <person name="Martin F.M."/>
            <person name="Corradi N."/>
        </authorList>
    </citation>
    <scope>NUCLEOTIDE SEQUENCE [LARGE SCALE GENOMIC DNA]</scope>
    <source>
        <strain evidence="1 4">A5</strain>
    </source>
</reference>
<dbReference type="Proteomes" id="UP000232688">
    <property type="component" value="Unassembled WGS sequence"/>
</dbReference>
<reference evidence="2 3" key="3">
    <citation type="submission" date="2017-10" db="EMBL/GenBank/DDBJ databases">
        <title>Extensive intraspecific genome diversity in a model arbuscular mycorrhizal fungus.</title>
        <authorList>
            <person name="Chen E.C.H."/>
            <person name="Morin E."/>
            <person name="Baudet D."/>
            <person name="Noel J."/>
            <person name="Ndikumana S."/>
            <person name="Charron P."/>
            <person name="St-Onge C."/>
            <person name="Giorgi J."/>
            <person name="Grigoriev I.V."/>
            <person name="Roux C."/>
            <person name="Martin F.M."/>
            <person name="Corradi N."/>
        </authorList>
    </citation>
    <scope>NUCLEOTIDE SEQUENCE [LARGE SCALE GENOMIC DNA]</scope>
    <source>
        <strain evidence="2 3">A1</strain>
    </source>
</reference>